<feature type="chain" id="PRO_5046551690" description="DUF11 domain-containing protein" evidence="2">
    <location>
        <begin position="23"/>
        <end position="3451"/>
    </location>
</feature>
<organism evidence="3 4">
    <name type="scientific">Capnocytophaga gingivalis</name>
    <dbReference type="NCBI Taxonomy" id="1017"/>
    <lineage>
        <taxon>Bacteria</taxon>
        <taxon>Pseudomonadati</taxon>
        <taxon>Bacteroidota</taxon>
        <taxon>Flavobacteriia</taxon>
        <taxon>Flavobacteriales</taxon>
        <taxon>Flavobacteriaceae</taxon>
        <taxon>Capnocytophaga</taxon>
    </lineage>
</organism>
<keyword evidence="2" id="KW-0732">Signal</keyword>
<comment type="caution">
    <text evidence="3">The sequence shown here is derived from an EMBL/GenBank/DDBJ whole genome shotgun (WGS) entry which is preliminary data.</text>
</comment>
<feature type="region of interest" description="Disordered" evidence="1">
    <location>
        <begin position="2123"/>
        <end position="2142"/>
    </location>
</feature>
<protein>
    <recommendedName>
        <fullName evidence="5">DUF11 domain-containing protein</fullName>
    </recommendedName>
</protein>
<evidence type="ECO:0008006" key="5">
    <source>
        <dbReference type="Google" id="ProtNLM"/>
    </source>
</evidence>
<keyword evidence="4" id="KW-1185">Reference proteome</keyword>
<proteinExistence type="predicted"/>
<evidence type="ECO:0000313" key="3">
    <source>
        <dbReference type="EMBL" id="MEB3040114.1"/>
    </source>
</evidence>
<name>A0ABU5Y842_9FLAO</name>
<sequence length="3451" mass="370399">MKKLFHFLCTVTLLLSGITAFAQEAFTTVYDNGGKPIKGSFMTIGNKSDAPYNLNIPSKDPNCPVNIKWARLYWGGHSGGGNKDQVRLVGPGGLNKSITKDGGNEETNGVVWADADYLIYRFYFTSNDGTDLDIAAEITSPVRYRAGYCRGRFSSQDMPIRGAAPSGNFAMWSGDNTGVGLESIIINVKKIKQAHPSSQDIVMNFYAGWFRRYVSGNMAIKAEAYRGEMINDPADRFNWIPAPGAQKVGEATFPIQLAKYNGACNGNKWTHVPTGDMYHFGEFVYNPSDGRILWKKSSTIGGGQEYLGQSNVVDPTKTIVNDGTRVDDDSYYYRWTDVTADLQALARAGNLNGQYRVDNIYNNGGTSWKFDSGWALVVVYEDPKGDQNNLRVIKVEQGFERVGAGGPTTRTRSIGGFVKPGPLSDYWDIFSGVTLGGEASKNGDKYKANGAEYAWPLGYRSSSNFFNESITINQEAKQPTRGWDVFFFGTKSLAPGSTSTTSSYLASDGGYDAYINLVNVMSIATARPLYQMVTSVKNSAGTDISGQRIALGATAKYEITLRNVGSGNASSAITLEALLPKNLNYVSHEALPLGATFAGKTDNYNNTGRTLLKFTIPAAGLPANANAPMSAPITINVKAVSDCGALRDACSNKLEFQPVLKYSVVGPNENLEQLSYNKLTDCDPKPTTFFIDDSPCSQSANNTYPYCAAFELDGGAGYPSYKWTRQGSTQVLSTDRKYRITEAGVYVLERGASACQNPTTLTFNITPRTGNDALHPLRNNSRVVERQTCNNTGLEYLQVALCGPSVTLSTTGVSLPDSDVIWYRYKGNTSQLVPSCPPASVAAEPANWERLGTGKTFTINENQVSNNGTHFAIVLKNPGNCDADYYFRAYKASGNYTLAKENILSLMCNGATTATAQGWLKITNIPNGQYQYKIDGPSASVGWTDVPGGNNNFEHQVSARGEYTVTLRPKLVGGSSQFQNNVCTFEQKITVQETTTAGTDPTLTLTKKDVQCVAQTPSGGAIHVMLHGNVSLPVDVIVKKQAGSQIVRVTVDNDSKRDSNNWDNVSKAAISTLGKGKYEVTVVPNQRNCTTPAQIVEISELPELKLLTVTPEDPTCGPTKRISITYSGGTPPYTTWLEANGILIRPNVGNVTAYTFEINDPTFISGSKQYYVGVIDANGCSVFRNITYQLQPKPTFTKASTSADCSTTAGTITMTINNPSFDATKYSVRYAIEKANAGGTFSGNWIYQNYPNNTFTGLASGKYRLRVYYKRGSKECSWPEETYQVMNNGRLEYLTGPDFDDQIVTIDEGNGPLTGFANVSHLACKVGENPTGHAHASVRVSGLGGGNGTAGGVGPGGKYDVSLNGGLTWNVAPTGTTFDQNDLRWDNVPVGTYNVKVRSHAPAGGVTACEIEYTVKVEAPLLAPEITSTLTYDCEGSAQATFVTSRSDYSYHVEIGSPLSSLPTEWNGNYEGTGTINKLTIDKSKAGTTQYARVFYKRTVMPKRELIREDFGVGEPTDIAGLNKPGVSTSPLLNYHYPPGTVSWQQYSITNQKIFHDTGWLGVGGGAHRLGDPSWIQAAPEDHTGLPNGRYMYIDLYETLTPGTVLYQKDVDIVPNGPIGFELYVMNLNQSASGWQKPFFRIEVTDLSDNVLGQVTSPDIDYNDIGNTNWIRISSDDLGDINPGNNTRVRIKIKNMRNHRMGNDFAIDDIYVFQGPVSCPTLKVDVALPIEAGKEMKITSHTTVDETCNGSNDGKLTFGVANYGNVAYTWKVVTRGTTTQVQGGTNNTAGFTVNNLAPGLYTLKITSGHQKKFSNDQACEVTQDFEIKRNAKVTVTQNRTTDYLDCSIDRKQMLIFSQNAAAPNQGVFNITGGKQTPSAPLRYTIKLRDPSGATNTLTPDSNGNYRYVVVAGTYQITITDENDCNGGHGTFTYKVEARHKIGTVEAKYQSCVASSGIGDMKLTHTFIGGADNGKPVTYDWKKQGDATWTAVSGNVIPVATLNGWTKGVTYLIRAKDEYSCEKEIEVSIPVEIENLTTADYTVVHPAAACPPNPVTPGSITVNHVRGGSSTPTYHYAFVPAGTPPQDSDYTATNVKSGITTGGNWDVYIKDIAATPPTCGKKVTTTPIHIEDPVPTGSDTDPSGTIKHTNFSATCEDGQGGSLVIERFRGKGPFRVEVTKTAPTAAPMVPYRIPKVAVAGKVTINPTTGEMVVTGYVIDNLSEGTYKVEIYDEGNGNCAVPGTVGKSFTIAGMRINFPATGAVTQSNPNCTDTTMAFALKATSTIVPASEYEIVYRLVRHNGAPVTNGDEQWKTEAQRPIQAPYTGQGLVGAMYGGVAIGDKFTAQIGVRRKSDNAVVCTKDIPEFTLARRANDLTLTPKVNANCSNFDLDVKFGNTSTTYHKVTFYLNNNGSPAEQQLGTYNNYVGGTTYTFTNLQKGRNYMVYVHYETTSTSGLCREGLEVPTNSANTPAIQVDNTASRGVACDNSTTPVNIRFHVTLTTGGGAALPYKIYEKTNTGLTQVDTGTAIPTPAGSNTYEISYNRPTALPATGQRYVISFTAAGCESYSHDITVTPPAAGKALVPGALSVVAAKTKPMNCQDGTAKLTVKGGATGGYGPFTYSLLMEDNITAPSTSFLRRNIVRRNIADLTTDVEFDLRESDFNVTGTNWWSTVFPTLTFKVRITDQATGCEVTATASGNALGKFLNSKHTATATLDINKTASGANACDANDVNYKLKITLSNINATGGTALTFADYEYSIDGGGTYTTFPAATVEVDIPALFDQNKVKVRSKESLCDATIAYAGGTPPGANERLTYPKLKFTAEKKTDMACDNAGVYTAKFDLKITSGSDFVTSPTVPAPFTPAGNRYLIKVTEGTGVAAGTRNALTTAPAGTTFTTAVTPVGTNLHNQEIKVTYTVPPFPTAPITYNVWVKDLGNKYCDEYVASAPIVIQPAEDPATLKARHTIDPAKINNVVGCTPGGTTGSFEFTRTITGTNIRENVSFVYELFYSTAAAGPFTGSGIEVGDGDIIERTTSTVRYKVTGLKAGYYQLRVKSSANGSCGQDVTGFSGGVVQITERPIPAFDANPPANPGIEIVQAGCGAATSYGVTPKQSNAQLYLNIKGGTAPYKVEIYEAGNVILTQTITSTTPPAPYPGPTVYTANATIDLPAKDVDYTIVVKVTDANGCVLAIPSSFVGTVKTLQKITGATFHRTQQMSCQPTGTEQVTMTVTRTNGSNTGGYNVYIRKMTGAGAPTEVAGYDSAARTAGTAQIGGTGVGTITFPQIAEESADYEITLTDKDTGCTFVVPSGYRVEKAKAPRVNFFVTEGICGDTASPAPGTVDVTFKVEVEGEIGSSGYTWFVKKSGGTTYGTQTGHGASDQMTVHIPVGDVPQGTAVTFETEVTVVSTQCKTTAQLTATRPQNINAVSKVLRYMTYCNGEAQNDAQIGVTSAPT</sequence>
<accession>A0ABU5Y842</accession>
<feature type="signal peptide" evidence="2">
    <location>
        <begin position="1"/>
        <end position="22"/>
    </location>
</feature>
<gene>
    <name evidence="3" type="ORF">VJJ49_05315</name>
</gene>
<dbReference type="Proteomes" id="UP001324270">
    <property type="component" value="Unassembled WGS sequence"/>
</dbReference>
<feature type="non-terminal residue" evidence="3">
    <location>
        <position position="3451"/>
    </location>
</feature>
<evidence type="ECO:0000256" key="2">
    <source>
        <dbReference type="SAM" id="SignalP"/>
    </source>
</evidence>
<reference evidence="3 4" key="1">
    <citation type="submission" date="2023-12" db="EMBL/GenBank/DDBJ databases">
        <title>Genomic sequences of Capnocytophaga and Parvimonas strains.</title>
        <authorList>
            <person name="Watt R.M."/>
            <person name="Wang M."/>
            <person name="Yang T."/>
            <person name="Tong W.M."/>
        </authorList>
    </citation>
    <scope>NUCLEOTIDE SEQUENCE [LARGE SCALE GENOMIC DNA]</scope>
    <source>
        <strain evidence="3 4">CCUG 13156</strain>
    </source>
</reference>
<evidence type="ECO:0000313" key="4">
    <source>
        <dbReference type="Proteomes" id="UP001324270"/>
    </source>
</evidence>
<evidence type="ECO:0000256" key="1">
    <source>
        <dbReference type="SAM" id="MobiDB-lite"/>
    </source>
</evidence>
<dbReference type="RefSeq" id="WP_323979198.1">
    <property type="nucleotide sequence ID" value="NZ_JAYKBV010000006.1"/>
</dbReference>
<dbReference type="EMBL" id="JAYKBV010000006">
    <property type="protein sequence ID" value="MEB3040114.1"/>
    <property type="molecule type" value="Genomic_DNA"/>
</dbReference>